<evidence type="ECO:0000313" key="3">
    <source>
        <dbReference type="Proteomes" id="UP000176562"/>
    </source>
</evidence>
<sequence>MIRPTLLCLALLAPLPAGAHFLEILPQADVLPEGGRVELDLVFTHPFEGGPVMALARPVEVGVLTQSGRETLTDRLVETPREGRSAWHLSYDLPAPGGAIFYVTPEPYWEAAEGKYIRHHAKVAVDAWASGEGLEAAVGLPVEIVPLMRPTGLWAGNLFRGVVLRDGVPVPGAEIEVEFVNTAGIEAPNDAYVTQVIRADAAGVFAYAMPFAGWWGFAALLEGAALPGPDGAPAPVEEGGLIWVETRAPGGL</sequence>
<accession>A0A1D9MBZ3</accession>
<feature type="chain" id="PRO_5009443598" evidence="1">
    <location>
        <begin position="20"/>
        <end position="252"/>
    </location>
</feature>
<dbReference type="InterPro" id="IPR019613">
    <property type="entry name" value="DUF4198"/>
</dbReference>
<evidence type="ECO:0000313" key="2">
    <source>
        <dbReference type="EMBL" id="AOZ69323.1"/>
    </source>
</evidence>
<keyword evidence="1" id="KW-0732">Signal</keyword>
<proteinExistence type="predicted"/>
<dbReference type="EMBL" id="CP017781">
    <property type="protein sequence ID" value="AOZ69323.1"/>
    <property type="molecule type" value="Genomic_DNA"/>
</dbReference>
<reference evidence="2 3" key="1">
    <citation type="submission" date="2016-10" db="EMBL/GenBank/DDBJ databases">
        <title>Rhodobacter sp. LPB0142, isolated from sea water.</title>
        <authorList>
            <person name="Kim E."/>
            <person name="Yi H."/>
        </authorList>
    </citation>
    <scope>NUCLEOTIDE SEQUENCE [LARGE SCALE GENOMIC DNA]</scope>
    <source>
        <strain evidence="2 3">LPB0142</strain>
    </source>
</reference>
<dbReference type="GO" id="GO:0016874">
    <property type="term" value="F:ligase activity"/>
    <property type="evidence" value="ECO:0007669"/>
    <property type="project" value="UniProtKB-KW"/>
</dbReference>
<keyword evidence="3" id="KW-1185">Reference proteome</keyword>
<evidence type="ECO:0000256" key="1">
    <source>
        <dbReference type="SAM" id="SignalP"/>
    </source>
</evidence>
<feature type="signal peptide" evidence="1">
    <location>
        <begin position="1"/>
        <end position="19"/>
    </location>
</feature>
<dbReference type="Proteomes" id="UP000176562">
    <property type="component" value="Chromosome"/>
</dbReference>
<dbReference type="Pfam" id="PF10670">
    <property type="entry name" value="DUF4198"/>
    <property type="match status" value="1"/>
</dbReference>
<protein>
    <submittedName>
        <fullName evidence="2">ATP-dependent DNA ligase</fullName>
    </submittedName>
</protein>
<dbReference type="AlphaFoldDB" id="A0A1D9MBZ3"/>
<keyword evidence="2" id="KW-0436">Ligase</keyword>
<dbReference type="KEGG" id="rhp:LPB142_08340"/>
<gene>
    <name evidence="2" type="ORF">LPB142_08340</name>
</gene>
<name>A0A1D9MBZ3_9RHOB</name>
<dbReference type="RefSeq" id="WP_068765255.1">
    <property type="nucleotide sequence ID" value="NZ_CP017781.1"/>
</dbReference>
<dbReference type="STRING" id="1850250.LPB142_08340"/>
<organism evidence="2 3">
    <name type="scientific">Rhodobacter xanthinilyticus</name>
    <dbReference type="NCBI Taxonomy" id="1850250"/>
    <lineage>
        <taxon>Bacteria</taxon>
        <taxon>Pseudomonadati</taxon>
        <taxon>Pseudomonadota</taxon>
        <taxon>Alphaproteobacteria</taxon>
        <taxon>Rhodobacterales</taxon>
        <taxon>Rhodobacter group</taxon>
        <taxon>Rhodobacter</taxon>
    </lineage>
</organism>